<dbReference type="InterPro" id="IPR050300">
    <property type="entry name" value="GDXG_lipolytic_enzyme"/>
</dbReference>
<dbReference type="PANTHER" id="PTHR48081:SF9">
    <property type="entry name" value="CARBOXYLESTERASE"/>
    <property type="match status" value="1"/>
</dbReference>
<dbReference type="InterPro" id="IPR029058">
    <property type="entry name" value="AB_hydrolase_fold"/>
</dbReference>
<dbReference type="RefSeq" id="WP_305928287.1">
    <property type="nucleotide sequence ID" value="NZ_JAVAIL010000001.1"/>
</dbReference>
<keyword evidence="4" id="KW-1185">Reference proteome</keyword>
<dbReference type="InterPro" id="IPR049492">
    <property type="entry name" value="BD-FAE-like_dom"/>
</dbReference>
<evidence type="ECO:0000313" key="4">
    <source>
        <dbReference type="Proteomes" id="UP001235664"/>
    </source>
</evidence>
<organism evidence="3 4">
    <name type="scientific">Qipengyuania benthica</name>
    <dbReference type="NCBI Taxonomy" id="3067651"/>
    <lineage>
        <taxon>Bacteria</taxon>
        <taxon>Pseudomonadati</taxon>
        <taxon>Pseudomonadota</taxon>
        <taxon>Alphaproteobacteria</taxon>
        <taxon>Sphingomonadales</taxon>
        <taxon>Erythrobacteraceae</taxon>
        <taxon>Qipengyuania</taxon>
    </lineage>
</organism>
<dbReference type="SUPFAM" id="SSF53474">
    <property type="entry name" value="alpha/beta-Hydrolases"/>
    <property type="match status" value="1"/>
</dbReference>
<dbReference type="EMBL" id="JAVAIL010000001">
    <property type="protein sequence ID" value="MDP4538138.1"/>
    <property type="molecule type" value="Genomic_DNA"/>
</dbReference>
<reference evidence="3 4" key="1">
    <citation type="submission" date="2023-08" db="EMBL/GenBank/DDBJ databases">
        <title>genomic of DY56.</title>
        <authorList>
            <person name="Wang Y."/>
        </authorList>
    </citation>
    <scope>NUCLEOTIDE SEQUENCE [LARGE SCALE GENOMIC DNA]</scope>
    <source>
        <strain evidence="3 4">DY56-A-20</strain>
    </source>
</reference>
<gene>
    <name evidence="3" type="ORF">Q9K01_00660</name>
</gene>
<evidence type="ECO:0000256" key="1">
    <source>
        <dbReference type="ARBA" id="ARBA00022801"/>
    </source>
</evidence>
<feature type="domain" description="BD-FAE-like" evidence="2">
    <location>
        <begin position="65"/>
        <end position="251"/>
    </location>
</feature>
<dbReference type="Gene3D" id="3.40.50.1820">
    <property type="entry name" value="alpha/beta hydrolase"/>
    <property type="match status" value="1"/>
</dbReference>
<dbReference type="PANTHER" id="PTHR48081">
    <property type="entry name" value="AB HYDROLASE SUPERFAMILY PROTEIN C4A8.06C"/>
    <property type="match status" value="1"/>
</dbReference>
<accession>A0ABT9H4B7</accession>
<evidence type="ECO:0000313" key="3">
    <source>
        <dbReference type="EMBL" id="MDP4538138.1"/>
    </source>
</evidence>
<sequence>MSRMLAWMLGGIAALLVLVGIAFWIALQVNSVALLDTIDRVTGSRSGVERVARVRLGEAPTQTLSLYRAPPTAGAAPVLLFVHGGSWEWGDPKDYGFVARALAPEGFVVALAGYRLGEAGRYPAMLEDTAQAIGWLHANAARYGGDPGRIYLAGHSAGAYNVVQVALEPRWLAAESVPPEAIRGVVGMAGPYDFLPFDKDSTRAAFGEAPDAAATQPINHVRADAPPMLLLTGSADTTVKPRNTRALAAALEDVGARVETRIYDGFDHSDVLVRLASPWRRERGLRDDVAAFLARTRLASVPVQGETR</sequence>
<dbReference type="Proteomes" id="UP001235664">
    <property type="component" value="Unassembled WGS sequence"/>
</dbReference>
<protein>
    <submittedName>
        <fullName evidence="3">Alpha/beta hydrolase</fullName>
    </submittedName>
</protein>
<dbReference type="GO" id="GO:0016787">
    <property type="term" value="F:hydrolase activity"/>
    <property type="evidence" value="ECO:0007669"/>
    <property type="project" value="UniProtKB-KW"/>
</dbReference>
<dbReference type="Pfam" id="PF20434">
    <property type="entry name" value="BD-FAE"/>
    <property type="match status" value="1"/>
</dbReference>
<evidence type="ECO:0000259" key="2">
    <source>
        <dbReference type="Pfam" id="PF20434"/>
    </source>
</evidence>
<proteinExistence type="predicted"/>
<keyword evidence="1 3" id="KW-0378">Hydrolase</keyword>
<comment type="caution">
    <text evidence="3">The sequence shown here is derived from an EMBL/GenBank/DDBJ whole genome shotgun (WGS) entry which is preliminary data.</text>
</comment>
<name>A0ABT9H4B7_9SPHN</name>